<dbReference type="GO" id="GO:0008270">
    <property type="term" value="F:zinc ion binding"/>
    <property type="evidence" value="ECO:0007669"/>
    <property type="project" value="UniProtKB-KW"/>
</dbReference>
<dbReference type="InterPro" id="IPR050329">
    <property type="entry name" value="GLI_C2H2-zinc-finger"/>
</dbReference>
<keyword evidence="1" id="KW-0479">Metal-binding</keyword>
<dbReference type="GO" id="GO:0000981">
    <property type="term" value="F:DNA-binding transcription factor activity, RNA polymerase II-specific"/>
    <property type="evidence" value="ECO:0007669"/>
    <property type="project" value="TreeGrafter"/>
</dbReference>
<evidence type="ECO:0000256" key="4">
    <source>
        <dbReference type="ARBA" id="ARBA00022833"/>
    </source>
</evidence>
<evidence type="ECO:0000256" key="3">
    <source>
        <dbReference type="ARBA" id="ARBA00022771"/>
    </source>
</evidence>
<reference evidence="8 9" key="1">
    <citation type="journal article" date="2020" name="Appl. Microbiol. Biotechnol.">
        <title>Targeted gene deletion in Brettanomyces bruxellensis with an expression-free CRISPR-Cas9 system.</title>
        <authorList>
            <person name="Varela C."/>
            <person name="Bartel C."/>
            <person name="Onetto C."/>
            <person name="Borneman A."/>
        </authorList>
    </citation>
    <scope>NUCLEOTIDE SEQUENCE [LARGE SCALE GENOMIC DNA]</scope>
    <source>
        <strain evidence="8 9">AWRI1613</strain>
    </source>
</reference>
<feature type="compositionally biased region" description="Low complexity" evidence="6">
    <location>
        <begin position="215"/>
        <end position="229"/>
    </location>
</feature>
<evidence type="ECO:0000256" key="6">
    <source>
        <dbReference type="SAM" id="MobiDB-lite"/>
    </source>
</evidence>
<dbReference type="InterPro" id="IPR013087">
    <property type="entry name" value="Znf_C2H2_type"/>
</dbReference>
<evidence type="ECO:0000256" key="2">
    <source>
        <dbReference type="ARBA" id="ARBA00022737"/>
    </source>
</evidence>
<dbReference type="GO" id="GO:0045944">
    <property type="term" value="P:positive regulation of transcription by RNA polymerase II"/>
    <property type="evidence" value="ECO:0007669"/>
    <property type="project" value="UniProtKB-ARBA"/>
</dbReference>
<feature type="compositionally biased region" description="Polar residues" evidence="6">
    <location>
        <begin position="702"/>
        <end position="717"/>
    </location>
</feature>
<feature type="domain" description="C2H2-type" evidence="7">
    <location>
        <begin position="777"/>
        <end position="804"/>
    </location>
</feature>
<dbReference type="PANTHER" id="PTHR19818:SF139">
    <property type="entry name" value="PAIR-RULE PROTEIN ODD-PAIRED"/>
    <property type="match status" value="1"/>
</dbReference>
<feature type="domain" description="C2H2-type" evidence="7">
    <location>
        <begin position="805"/>
        <end position="832"/>
    </location>
</feature>
<dbReference type="EMBL" id="JABCYN010000022">
    <property type="protein sequence ID" value="KAF6013305.1"/>
    <property type="molecule type" value="Genomic_DNA"/>
</dbReference>
<feature type="region of interest" description="Disordered" evidence="6">
    <location>
        <begin position="215"/>
        <end position="246"/>
    </location>
</feature>
<dbReference type="PROSITE" id="PS00028">
    <property type="entry name" value="ZINC_FINGER_C2H2_1"/>
    <property type="match status" value="3"/>
</dbReference>
<dbReference type="Proteomes" id="UP000568158">
    <property type="component" value="Unassembled WGS sequence"/>
</dbReference>
<dbReference type="SMART" id="SM00355">
    <property type="entry name" value="ZnF_C2H2"/>
    <property type="match status" value="8"/>
</dbReference>
<dbReference type="GO" id="GO:0000978">
    <property type="term" value="F:RNA polymerase II cis-regulatory region sequence-specific DNA binding"/>
    <property type="evidence" value="ECO:0007669"/>
    <property type="project" value="TreeGrafter"/>
</dbReference>
<feature type="compositionally biased region" description="Polar residues" evidence="6">
    <location>
        <begin position="233"/>
        <end position="246"/>
    </location>
</feature>
<dbReference type="FunFam" id="3.30.160.60:FF:000478">
    <property type="entry name" value="Zinc finger protein 133"/>
    <property type="match status" value="1"/>
</dbReference>
<accession>A0A8H6BKE2</accession>
<comment type="caution">
    <text evidence="8">The sequence shown here is derived from an EMBL/GenBank/DDBJ whole genome shotgun (WGS) entry which is preliminary data.</text>
</comment>
<protein>
    <recommendedName>
        <fullName evidence="7">C2H2-type domain-containing protein</fullName>
    </recommendedName>
</protein>
<dbReference type="AlphaFoldDB" id="A0A8H6BKE2"/>
<keyword evidence="2" id="KW-0677">Repeat</keyword>
<evidence type="ECO:0000256" key="1">
    <source>
        <dbReference type="ARBA" id="ARBA00022723"/>
    </source>
</evidence>
<gene>
    <name evidence="8" type="ORF">HII12_002020</name>
</gene>
<evidence type="ECO:0000313" key="8">
    <source>
        <dbReference type="EMBL" id="KAF6013305.1"/>
    </source>
</evidence>
<feature type="domain" description="C2H2-type" evidence="7">
    <location>
        <begin position="861"/>
        <end position="888"/>
    </location>
</feature>
<feature type="compositionally biased region" description="Low complexity" evidence="6">
    <location>
        <begin position="280"/>
        <end position="290"/>
    </location>
</feature>
<organism evidence="8 9">
    <name type="scientific">Dekkera bruxellensis</name>
    <name type="common">Brettanomyces custersii</name>
    <dbReference type="NCBI Taxonomy" id="5007"/>
    <lineage>
        <taxon>Eukaryota</taxon>
        <taxon>Fungi</taxon>
        <taxon>Dikarya</taxon>
        <taxon>Ascomycota</taxon>
        <taxon>Saccharomycotina</taxon>
        <taxon>Pichiomycetes</taxon>
        <taxon>Pichiales</taxon>
        <taxon>Pichiaceae</taxon>
        <taxon>Brettanomyces</taxon>
    </lineage>
</organism>
<dbReference type="FunFam" id="3.30.160.60:FF:000557">
    <property type="entry name" value="zinc finger and SCAN domain-containing protein 29"/>
    <property type="match status" value="1"/>
</dbReference>
<evidence type="ECO:0000313" key="9">
    <source>
        <dbReference type="Proteomes" id="UP000568158"/>
    </source>
</evidence>
<proteinExistence type="predicted"/>
<name>A0A8H6BKE2_DEKBR</name>
<dbReference type="FunFam" id="3.30.160.60:FF:000690">
    <property type="entry name" value="Zinc finger protein 354C"/>
    <property type="match status" value="1"/>
</dbReference>
<feature type="region of interest" description="Disordered" evidence="6">
    <location>
        <begin position="702"/>
        <end position="722"/>
    </location>
</feature>
<evidence type="ECO:0000259" key="7">
    <source>
        <dbReference type="PROSITE" id="PS50157"/>
    </source>
</evidence>
<dbReference type="PROSITE" id="PS50157">
    <property type="entry name" value="ZINC_FINGER_C2H2_2"/>
    <property type="match status" value="4"/>
</dbReference>
<dbReference type="Gene3D" id="3.30.160.60">
    <property type="entry name" value="Classic Zinc Finger"/>
    <property type="match status" value="4"/>
</dbReference>
<sequence length="943" mass="106055">MVSSFITNKVDSVSASNDNHITEKSKKKQSILDMGSTDFDINVDSTSGAATNVTTNTGADATINANITKSNSEKQFHSLDSSQKATVKAYNASVKESAKYQLTEQRPKTEIATVTDSFEPIDDFLQCHFEPGNWKEIMADCALPPDNCSYCNSRCNSPPASINANLHNISPAGHELHGNQEDTENVTYDPSYFGLPGQNHGNALFNFPGGSRMTLDPSLLSSSSEISDGTDSRGPTNSQNPEQNQKQWQNLHLEHQILPQQMKNCHQHLDQNQSYANSDPSSHLNPHSQPQPQPHHHHHHHNYTNFVQNGAQYNGVVKNDSQPNNSDDDCGFSDYSCDDKYCNINIKDWNTLETCNSVIRCSPPPLTSALTTPSTSSTISHQSNEEKVWIPNGESSMGTVMENASSAYHDTHEKTSFLASEEFRDNNPVIAGCGVNVADNTKFVGQNTHSDDIETENLKLLQPELGNVFQESSTKTSNLRKDLEKQKQPIFHPERPHIHEHFPPSDPNHHYHLHYQNHYNGSLIQHDLILPSNFNFDDIGKYLNEYNHHSQNEAVSGLPSPDLPTYHSCTNKNCKHVGTPMHSPTMIKENITDSKISEGSSFANKPILNDTGSIISPVMQPDAVQPTAIELKPDNKFVCKWDDCNLTLPDADLNKHMLEQHWTPDWLHQENQNYQCEWLDCMFTTNELEKLSQHIDSHIANHSSDTLKGNATAGKSTAKSECKDSNHAEVTTHVCKWVDPDTGKECGMEFENTADLTQHLVEEHVKSGKSQYVCCWKGCPRHGRLFSQRQKIIRHLNTHTKHKPFKCSVCGKHFSLDLMLKQHMRIHTGERPYKCKVCGKHFKTSSSLTIHSRIHSGDKPMVCKVCGKRFNESSNLNKHMKIHTRRFKCELCMKSFNTKGKYLKHLSVCEKRQAKFQQQVNSDCPTNIAPQTFALLVNHKSNI</sequence>
<dbReference type="PANTHER" id="PTHR19818">
    <property type="entry name" value="ZINC FINGER PROTEIN ZIC AND GLI"/>
    <property type="match status" value="1"/>
</dbReference>
<keyword evidence="4" id="KW-0862">Zinc</keyword>
<dbReference type="GO" id="GO:0005634">
    <property type="term" value="C:nucleus"/>
    <property type="evidence" value="ECO:0007669"/>
    <property type="project" value="UniProtKB-ARBA"/>
</dbReference>
<keyword evidence="3 5" id="KW-0863">Zinc-finger</keyword>
<feature type="region of interest" description="Disordered" evidence="6">
    <location>
        <begin position="272"/>
        <end position="301"/>
    </location>
</feature>
<evidence type="ECO:0000256" key="5">
    <source>
        <dbReference type="PROSITE-ProRule" id="PRU00042"/>
    </source>
</evidence>
<dbReference type="InterPro" id="IPR036236">
    <property type="entry name" value="Znf_C2H2_sf"/>
</dbReference>
<feature type="domain" description="C2H2-type" evidence="7">
    <location>
        <begin position="833"/>
        <end position="860"/>
    </location>
</feature>
<dbReference type="Gene3D" id="6.10.140.370">
    <property type="match status" value="1"/>
</dbReference>
<dbReference type="Pfam" id="PF00096">
    <property type="entry name" value="zf-C2H2"/>
    <property type="match status" value="3"/>
</dbReference>
<dbReference type="SUPFAM" id="SSF57667">
    <property type="entry name" value="beta-beta-alpha zinc fingers"/>
    <property type="match status" value="3"/>
</dbReference>